<dbReference type="Proteomes" id="UP000235145">
    <property type="component" value="Unassembled WGS sequence"/>
</dbReference>
<dbReference type="InterPro" id="IPR018289">
    <property type="entry name" value="MULE_transposase_dom"/>
</dbReference>
<dbReference type="InterPro" id="IPR052579">
    <property type="entry name" value="Zinc_finger_SWIM"/>
</dbReference>
<protein>
    <recommendedName>
        <fullName evidence="1">MULE transposase domain-containing protein</fullName>
    </recommendedName>
</protein>
<evidence type="ECO:0000259" key="1">
    <source>
        <dbReference type="Pfam" id="PF10551"/>
    </source>
</evidence>
<evidence type="ECO:0000313" key="3">
    <source>
        <dbReference type="Proteomes" id="UP000235145"/>
    </source>
</evidence>
<gene>
    <name evidence="2" type="ORF">LSAT_V11C900494640</name>
</gene>
<dbReference type="PANTHER" id="PTHR31569:SF4">
    <property type="entry name" value="SWIM-TYPE DOMAIN-CONTAINING PROTEIN"/>
    <property type="match status" value="1"/>
</dbReference>
<reference evidence="2 3" key="1">
    <citation type="journal article" date="2017" name="Nat. Commun.">
        <title>Genome assembly with in vitro proximity ligation data and whole-genome triplication in lettuce.</title>
        <authorList>
            <person name="Reyes-Chin-Wo S."/>
            <person name="Wang Z."/>
            <person name="Yang X."/>
            <person name="Kozik A."/>
            <person name="Arikit S."/>
            <person name="Song C."/>
            <person name="Xia L."/>
            <person name="Froenicke L."/>
            <person name="Lavelle D.O."/>
            <person name="Truco M.J."/>
            <person name="Xia R."/>
            <person name="Zhu S."/>
            <person name="Xu C."/>
            <person name="Xu H."/>
            <person name="Xu X."/>
            <person name="Cox K."/>
            <person name="Korf I."/>
            <person name="Meyers B.C."/>
            <person name="Michelmore R.W."/>
        </authorList>
    </citation>
    <scope>NUCLEOTIDE SEQUENCE [LARGE SCALE GENOMIC DNA]</scope>
    <source>
        <strain evidence="3">cv. Salinas</strain>
        <tissue evidence="2">Seedlings</tissue>
    </source>
</reference>
<keyword evidence="3" id="KW-1185">Reference proteome</keyword>
<dbReference type="AlphaFoldDB" id="A0A9R1UJP0"/>
<accession>A0A9R1UJP0</accession>
<comment type="caution">
    <text evidence="2">The sequence shown here is derived from an EMBL/GenBank/DDBJ whole genome shotgun (WGS) entry which is preliminary data.</text>
</comment>
<organism evidence="2 3">
    <name type="scientific">Lactuca sativa</name>
    <name type="common">Garden lettuce</name>
    <dbReference type="NCBI Taxonomy" id="4236"/>
    <lineage>
        <taxon>Eukaryota</taxon>
        <taxon>Viridiplantae</taxon>
        <taxon>Streptophyta</taxon>
        <taxon>Embryophyta</taxon>
        <taxon>Tracheophyta</taxon>
        <taxon>Spermatophyta</taxon>
        <taxon>Magnoliopsida</taxon>
        <taxon>eudicotyledons</taxon>
        <taxon>Gunneridae</taxon>
        <taxon>Pentapetalae</taxon>
        <taxon>asterids</taxon>
        <taxon>campanulids</taxon>
        <taxon>Asterales</taxon>
        <taxon>Asteraceae</taxon>
        <taxon>Cichorioideae</taxon>
        <taxon>Cichorieae</taxon>
        <taxon>Lactucinae</taxon>
        <taxon>Lactuca</taxon>
    </lineage>
</organism>
<proteinExistence type="predicted"/>
<dbReference type="Pfam" id="PF10551">
    <property type="entry name" value="MULE"/>
    <property type="match status" value="1"/>
</dbReference>
<feature type="domain" description="MULE transposase" evidence="1">
    <location>
        <begin position="4"/>
        <end position="63"/>
    </location>
</feature>
<evidence type="ECO:0000313" key="2">
    <source>
        <dbReference type="EMBL" id="KAJ0188138.1"/>
    </source>
</evidence>
<dbReference type="EMBL" id="NBSK02000009">
    <property type="protein sequence ID" value="KAJ0188138.1"/>
    <property type="molecule type" value="Genomic_DNA"/>
</dbReference>
<dbReference type="PANTHER" id="PTHR31569">
    <property type="entry name" value="SWIM-TYPE DOMAIN-CONTAINING PROTEIN"/>
    <property type="match status" value="1"/>
</dbReference>
<name>A0A9R1UJP0_LACSA</name>
<sequence>MPLGVSSTQKTFSIGFAFIHREKEANYTWVLNYLRSTFDKCMLPHVIITDREFALINAFEISFYGCCLITMTYTENYKQLQSMLTDYPCDLRYVMDTWLKKYT</sequence>